<dbReference type="EMBL" id="MGER01000055">
    <property type="protein sequence ID" value="OGL87812.1"/>
    <property type="molecule type" value="Genomic_DNA"/>
</dbReference>
<proteinExistence type="predicted"/>
<evidence type="ECO:0000259" key="2">
    <source>
        <dbReference type="Pfam" id="PF03050"/>
    </source>
</evidence>
<feature type="compositionally biased region" description="Basic residues" evidence="1">
    <location>
        <begin position="64"/>
        <end position="76"/>
    </location>
</feature>
<dbReference type="AlphaFoldDB" id="A0A1F7VB95"/>
<dbReference type="PANTHER" id="PTHR33678">
    <property type="entry name" value="BLL1576 PROTEIN"/>
    <property type="match status" value="1"/>
</dbReference>
<dbReference type="PANTHER" id="PTHR33678:SF2">
    <property type="match status" value="1"/>
</dbReference>
<feature type="domain" description="Transposase IS66 central" evidence="2">
    <location>
        <begin position="148"/>
        <end position="411"/>
    </location>
</feature>
<protein>
    <recommendedName>
        <fullName evidence="2">Transposase IS66 central domain-containing protein</fullName>
    </recommendedName>
</protein>
<evidence type="ECO:0000313" key="3">
    <source>
        <dbReference type="EMBL" id="OGL87812.1"/>
    </source>
</evidence>
<gene>
    <name evidence="3" type="ORF">A3I42_04935</name>
</gene>
<sequence length="451" mass="51208">MEDQLKAAQTENRRLAQENKRLKEENESLAEKLSSVSSHKDKLAGMIFKTNIKSSGNGTDRKRGGQRGHKGHYRKQPRHINREVDVYLTNCPTCDSELAQSNAVTDRLVEDIPIPQIVITLYHIQRQWCGRCRQEVSAVPPGTIPGFRFGMNLLLLMLALKYRLRTPLARIREFLKHQYGFKVTEGGIQGILHRLKERFNPQYQHILKEIRTSKVKHADETGWRIEGQNSWCWLFASPKAAYYTIEETRGKGVPERVLKGSAPGSVLVRDEYAAYRKQPMEQQSCWTHTLRVSRDAARRPGASAEAIALHQELKAMYADVETVITRPFDAAERRGAFVSLRERITAITTRPHVFRDAQAVQTRIRNQHANLLTAVLHENVPLTNNHAELNIRPMVVTRKISGGSRSAEGAATHAVNMSVIQTITLKGKPLMAELRKLLTLPAHRYALEKTE</sequence>
<reference evidence="3 4" key="1">
    <citation type="journal article" date="2016" name="Nat. Commun.">
        <title>Thousands of microbial genomes shed light on interconnected biogeochemical processes in an aquifer system.</title>
        <authorList>
            <person name="Anantharaman K."/>
            <person name="Brown C.T."/>
            <person name="Hug L.A."/>
            <person name="Sharon I."/>
            <person name="Castelle C.J."/>
            <person name="Probst A.J."/>
            <person name="Thomas B.C."/>
            <person name="Singh A."/>
            <person name="Wilkins M.J."/>
            <person name="Karaoz U."/>
            <person name="Brodie E.L."/>
            <person name="Williams K.H."/>
            <person name="Hubbard S.S."/>
            <person name="Banfield J.F."/>
        </authorList>
    </citation>
    <scope>NUCLEOTIDE SEQUENCE [LARGE SCALE GENOMIC DNA]</scope>
</reference>
<evidence type="ECO:0000256" key="1">
    <source>
        <dbReference type="SAM" id="MobiDB-lite"/>
    </source>
</evidence>
<dbReference type="InterPro" id="IPR052344">
    <property type="entry name" value="Transposase-related"/>
</dbReference>
<dbReference type="NCBIfam" id="NF033517">
    <property type="entry name" value="transpos_IS66"/>
    <property type="match status" value="1"/>
</dbReference>
<feature type="region of interest" description="Disordered" evidence="1">
    <location>
        <begin position="1"/>
        <end position="37"/>
    </location>
</feature>
<name>A0A1F7VB95_9BACT</name>
<feature type="region of interest" description="Disordered" evidence="1">
    <location>
        <begin position="49"/>
        <end position="76"/>
    </location>
</feature>
<accession>A0A1F7VB95</accession>
<comment type="caution">
    <text evidence="3">The sequence shown here is derived from an EMBL/GenBank/DDBJ whole genome shotgun (WGS) entry which is preliminary data.</text>
</comment>
<dbReference type="InterPro" id="IPR004291">
    <property type="entry name" value="Transposase_IS66_central"/>
</dbReference>
<dbReference type="Proteomes" id="UP000178264">
    <property type="component" value="Unassembled WGS sequence"/>
</dbReference>
<evidence type="ECO:0000313" key="4">
    <source>
        <dbReference type="Proteomes" id="UP000178264"/>
    </source>
</evidence>
<feature type="compositionally biased region" description="Basic and acidic residues" evidence="1">
    <location>
        <begin position="11"/>
        <end position="30"/>
    </location>
</feature>
<organism evidence="3 4">
    <name type="scientific">Candidatus Uhrbacteria bacterium RIFCSPLOWO2_02_FULL_49_11</name>
    <dbReference type="NCBI Taxonomy" id="1802409"/>
    <lineage>
        <taxon>Bacteria</taxon>
        <taxon>Candidatus Uhriibacteriota</taxon>
    </lineage>
</organism>
<dbReference type="Pfam" id="PF03050">
    <property type="entry name" value="DDE_Tnp_IS66"/>
    <property type="match status" value="1"/>
</dbReference>